<dbReference type="EMBL" id="CASHTH010001853">
    <property type="protein sequence ID" value="CAI8020875.1"/>
    <property type="molecule type" value="Genomic_DNA"/>
</dbReference>
<gene>
    <name evidence="1" type="ORF">GBAR_LOCUS12445</name>
</gene>
<evidence type="ECO:0000313" key="1">
    <source>
        <dbReference type="EMBL" id="CAI8020875.1"/>
    </source>
</evidence>
<organism evidence="1 2">
    <name type="scientific">Geodia barretti</name>
    <name type="common">Barrett's horny sponge</name>
    <dbReference type="NCBI Taxonomy" id="519541"/>
    <lineage>
        <taxon>Eukaryota</taxon>
        <taxon>Metazoa</taxon>
        <taxon>Porifera</taxon>
        <taxon>Demospongiae</taxon>
        <taxon>Heteroscleromorpha</taxon>
        <taxon>Tetractinellida</taxon>
        <taxon>Astrophorina</taxon>
        <taxon>Geodiidae</taxon>
        <taxon>Geodia</taxon>
    </lineage>
</organism>
<dbReference type="Proteomes" id="UP001174909">
    <property type="component" value="Unassembled WGS sequence"/>
</dbReference>
<evidence type="ECO:0000313" key="2">
    <source>
        <dbReference type="Proteomes" id="UP001174909"/>
    </source>
</evidence>
<reference evidence="1" key="1">
    <citation type="submission" date="2023-03" db="EMBL/GenBank/DDBJ databases">
        <authorList>
            <person name="Steffen K."/>
            <person name="Cardenas P."/>
        </authorList>
    </citation>
    <scope>NUCLEOTIDE SEQUENCE</scope>
</reference>
<proteinExistence type="predicted"/>
<sequence>MKNASAHNGEELFCKVTFCYTTVMLCTSDTCNNLNLKGSSIYKKSR</sequence>
<name>A0AA35WNG1_GEOBA</name>
<protein>
    <submittedName>
        <fullName evidence="1">Uncharacterized protein</fullName>
    </submittedName>
</protein>
<keyword evidence="2" id="KW-1185">Reference proteome</keyword>
<dbReference type="AlphaFoldDB" id="A0AA35WNG1"/>
<comment type="caution">
    <text evidence="1">The sequence shown here is derived from an EMBL/GenBank/DDBJ whole genome shotgun (WGS) entry which is preliminary data.</text>
</comment>
<accession>A0AA35WNG1</accession>